<sequence length="228" mass="25210">MHSLPADVTSGFWSGCYWRILGRIYRRILDEKFFSHGNSTGNVINQNATFHLVAFSSQTHNKPIATLSISFCNFITLTSISLPPHPQPHQAQQPSRRCRCELLEVPAAPDVPPSPTFQKKLQRRASLIRGVLTAEAPVLAAVQPPRLLRPQPSVDVVQGSHRPCHLQPPPPPPAFGGIAKIAAIKLHCTKENVLFGDFVIDHYSSLLTNWGSHWSYTGFGCRVYTSAS</sequence>
<reference evidence="1 2" key="1">
    <citation type="journal article" date="2023" name="Plants (Basel)">
        <title>Bridging the Gap: Combining Genomics and Transcriptomics Approaches to Understand Stylosanthes scabra, an Orphan Legume from the Brazilian Caatinga.</title>
        <authorList>
            <person name="Ferreira-Neto J.R.C."/>
            <person name="da Silva M.D."/>
            <person name="Binneck E."/>
            <person name="de Melo N.F."/>
            <person name="da Silva R.H."/>
            <person name="de Melo A.L.T.M."/>
            <person name="Pandolfi V."/>
            <person name="Bustamante F.O."/>
            <person name="Brasileiro-Vidal A.C."/>
            <person name="Benko-Iseppon A.M."/>
        </authorList>
    </citation>
    <scope>NUCLEOTIDE SEQUENCE [LARGE SCALE GENOMIC DNA]</scope>
    <source>
        <tissue evidence="1">Leaves</tissue>
    </source>
</reference>
<evidence type="ECO:0000313" key="2">
    <source>
        <dbReference type="Proteomes" id="UP001341840"/>
    </source>
</evidence>
<proteinExistence type="predicted"/>
<gene>
    <name evidence="1" type="ORF">PIB30_063679</name>
</gene>
<name>A0ABU6TNV9_9FABA</name>
<evidence type="ECO:0000313" key="1">
    <source>
        <dbReference type="EMBL" id="MED6149563.1"/>
    </source>
</evidence>
<comment type="caution">
    <text evidence="1">The sequence shown here is derived from an EMBL/GenBank/DDBJ whole genome shotgun (WGS) entry which is preliminary data.</text>
</comment>
<accession>A0ABU6TNV9</accession>
<dbReference type="Proteomes" id="UP001341840">
    <property type="component" value="Unassembled WGS sequence"/>
</dbReference>
<dbReference type="EMBL" id="JASCZI010091230">
    <property type="protein sequence ID" value="MED6149563.1"/>
    <property type="molecule type" value="Genomic_DNA"/>
</dbReference>
<keyword evidence="2" id="KW-1185">Reference proteome</keyword>
<protein>
    <submittedName>
        <fullName evidence="1">Uncharacterized protein</fullName>
    </submittedName>
</protein>
<organism evidence="1 2">
    <name type="scientific">Stylosanthes scabra</name>
    <dbReference type="NCBI Taxonomy" id="79078"/>
    <lineage>
        <taxon>Eukaryota</taxon>
        <taxon>Viridiplantae</taxon>
        <taxon>Streptophyta</taxon>
        <taxon>Embryophyta</taxon>
        <taxon>Tracheophyta</taxon>
        <taxon>Spermatophyta</taxon>
        <taxon>Magnoliopsida</taxon>
        <taxon>eudicotyledons</taxon>
        <taxon>Gunneridae</taxon>
        <taxon>Pentapetalae</taxon>
        <taxon>rosids</taxon>
        <taxon>fabids</taxon>
        <taxon>Fabales</taxon>
        <taxon>Fabaceae</taxon>
        <taxon>Papilionoideae</taxon>
        <taxon>50 kb inversion clade</taxon>
        <taxon>dalbergioids sensu lato</taxon>
        <taxon>Dalbergieae</taxon>
        <taxon>Pterocarpus clade</taxon>
        <taxon>Stylosanthes</taxon>
    </lineage>
</organism>